<gene>
    <name evidence="14" type="ORF">PACLA_8A066931</name>
</gene>
<keyword evidence="4 11" id="KW-0808">Transferase</keyword>
<evidence type="ECO:0000256" key="9">
    <source>
        <dbReference type="ARBA" id="ARBA00023180"/>
    </source>
</evidence>
<dbReference type="InterPro" id="IPR055270">
    <property type="entry name" value="Glyco_tran_10_C"/>
</dbReference>
<dbReference type="Proteomes" id="UP001152795">
    <property type="component" value="Unassembled WGS sequence"/>
</dbReference>
<evidence type="ECO:0000256" key="6">
    <source>
        <dbReference type="ARBA" id="ARBA00022968"/>
    </source>
</evidence>
<dbReference type="Gene3D" id="3.40.50.11660">
    <property type="entry name" value="Glycosyl transferase family 10, C-terminal domain"/>
    <property type="match status" value="1"/>
</dbReference>
<proteinExistence type="inferred from homology"/>
<keyword evidence="6" id="KW-0735">Signal-anchor</keyword>
<accession>A0A7D9LS46</accession>
<feature type="domain" description="Fucosyltransferase N-terminal" evidence="13">
    <location>
        <begin position="34"/>
        <end position="144"/>
    </location>
</feature>
<dbReference type="FunFam" id="3.40.50.11660:FF:000002">
    <property type="entry name" value="Alpha-(1,3)-fucosyltransferase"/>
    <property type="match status" value="1"/>
</dbReference>
<keyword evidence="11" id="KW-0333">Golgi apparatus</keyword>
<sequence length="370" mass="42715">MVQTSEGRNGTTSKDQQSSRVQASEGRSGTTRNGPVIIYWTKVFERQVKAGDKYTWPYFYTGDLCPVKCTLTTDHSMIDEASAIVIHARNIDEMPPQDKIRRKNIRWILHSNESPKFTSVLSSAKIMAKFNFYLSYRLDSDFTLSLFPKPLLEPLPVPFKKKRQTLAAALYSHCEAVRTEYLIELMQEIEIDSYGSCLHNTDRPEYLAPRDNQRFSKLSNPLINLYRTYKFTIVFMNSDCDYFVDEKLFYALSAGSVPVFMGTAKIREFLPGNLRDSIIEVRNFKTPKALAAYLTRLATDEKAYNKFLKWKYQGFKFPESYANSSIGQVWDNRLPMFCRICQRLASGDLGRTGLPVETCERKNFSDWVEH</sequence>
<keyword evidence="7" id="KW-1133">Transmembrane helix</keyword>
<dbReference type="InterPro" id="IPR038577">
    <property type="entry name" value="GT10-like_C_sf"/>
</dbReference>
<comment type="subcellular location">
    <subcellularLocation>
        <location evidence="10">Endomembrane system</location>
        <topology evidence="10">Single-pass type II membrane protein</topology>
    </subcellularLocation>
    <subcellularLocation>
        <location evidence="11">Golgi apparatus</location>
        <location evidence="11">Golgi stack membrane</location>
        <topology evidence="11">Single-pass type II membrane protein</topology>
    </subcellularLocation>
</comment>
<dbReference type="AlphaFoldDB" id="A0A7D9LS46"/>
<dbReference type="Pfam" id="PF00852">
    <property type="entry name" value="Glyco_transf_10"/>
    <property type="match status" value="1"/>
</dbReference>
<evidence type="ECO:0000259" key="13">
    <source>
        <dbReference type="Pfam" id="PF17039"/>
    </source>
</evidence>
<keyword evidence="3 11" id="KW-0328">Glycosyltransferase</keyword>
<evidence type="ECO:0000256" key="4">
    <source>
        <dbReference type="ARBA" id="ARBA00022679"/>
    </source>
</evidence>
<evidence type="ECO:0000313" key="14">
    <source>
        <dbReference type="EMBL" id="CAB4038015.1"/>
    </source>
</evidence>
<dbReference type="GO" id="GO:0032580">
    <property type="term" value="C:Golgi cisterna membrane"/>
    <property type="evidence" value="ECO:0007669"/>
    <property type="project" value="UniProtKB-SubCell"/>
</dbReference>
<evidence type="ECO:0000259" key="12">
    <source>
        <dbReference type="Pfam" id="PF00852"/>
    </source>
</evidence>
<dbReference type="OrthoDB" id="427096at2759"/>
<keyword evidence="15" id="KW-1185">Reference proteome</keyword>
<evidence type="ECO:0000256" key="10">
    <source>
        <dbReference type="ARBA" id="ARBA00060399"/>
    </source>
</evidence>
<evidence type="ECO:0000256" key="7">
    <source>
        <dbReference type="ARBA" id="ARBA00022989"/>
    </source>
</evidence>
<dbReference type="Pfam" id="PF17039">
    <property type="entry name" value="Glyco_tran_10_N"/>
    <property type="match status" value="1"/>
</dbReference>
<feature type="domain" description="Fucosyltransferase C-terminal" evidence="12">
    <location>
        <begin position="161"/>
        <end position="346"/>
    </location>
</feature>
<dbReference type="EC" id="2.4.1.-" evidence="11"/>
<comment type="caution">
    <text evidence="14">The sequence shown here is derived from an EMBL/GenBank/DDBJ whole genome shotgun (WGS) entry which is preliminary data.</text>
</comment>
<evidence type="ECO:0000256" key="3">
    <source>
        <dbReference type="ARBA" id="ARBA00022676"/>
    </source>
</evidence>
<dbReference type="UniPathway" id="UPA00378"/>
<comment type="similarity">
    <text evidence="2 11">Belongs to the glycosyltransferase 10 family.</text>
</comment>
<evidence type="ECO:0000256" key="2">
    <source>
        <dbReference type="ARBA" id="ARBA00008919"/>
    </source>
</evidence>
<evidence type="ECO:0000256" key="11">
    <source>
        <dbReference type="RuleBase" id="RU003832"/>
    </source>
</evidence>
<keyword evidence="9" id="KW-0325">Glycoprotein</keyword>
<dbReference type="InterPro" id="IPR001503">
    <property type="entry name" value="Glyco_trans_10"/>
</dbReference>
<dbReference type="GO" id="GO:0046920">
    <property type="term" value="F:alpha-(1-&gt;3)-fucosyltransferase activity"/>
    <property type="evidence" value="ECO:0007669"/>
    <property type="project" value="TreeGrafter"/>
</dbReference>
<keyword evidence="8" id="KW-0472">Membrane</keyword>
<name>A0A7D9LS46_PARCT</name>
<comment type="pathway">
    <text evidence="1">Protein modification; protein glycosylation.</text>
</comment>
<dbReference type="EMBL" id="CACRXK020023708">
    <property type="protein sequence ID" value="CAB4038015.1"/>
    <property type="molecule type" value="Genomic_DNA"/>
</dbReference>
<evidence type="ECO:0000256" key="1">
    <source>
        <dbReference type="ARBA" id="ARBA00004922"/>
    </source>
</evidence>
<evidence type="ECO:0000313" key="15">
    <source>
        <dbReference type="Proteomes" id="UP001152795"/>
    </source>
</evidence>
<evidence type="ECO:0000256" key="8">
    <source>
        <dbReference type="ARBA" id="ARBA00023136"/>
    </source>
</evidence>
<protein>
    <recommendedName>
        <fullName evidence="11">Fucosyltransferase</fullName>
        <ecNumber evidence="11">2.4.1.-</ecNumber>
    </recommendedName>
</protein>
<organism evidence="14 15">
    <name type="scientific">Paramuricea clavata</name>
    <name type="common">Red gorgonian</name>
    <name type="synonym">Violescent sea-whip</name>
    <dbReference type="NCBI Taxonomy" id="317549"/>
    <lineage>
        <taxon>Eukaryota</taxon>
        <taxon>Metazoa</taxon>
        <taxon>Cnidaria</taxon>
        <taxon>Anthozoa</taxon>
        <taxon>Octocorallia</taxon>
        <taxon>Malacalcyonacea</taxon>
        <taxon>Plexauridae</taxon>
        <taxon>Paramuricea</taxon>
    </lineage>
</organism>
<keyword evidence="5 11" id="KW-0812">Transmembrane</keyword>
<evidence type="ECO:0000256" key="5">
    <source>
        <dbReference type="ARBA" id="ARBA00022692"/>
    </source>
</evidence>
<reference evidence="14" key="1">
    <citation type="submission" date="2020-04" db="EMBL/GenBank/DDBJ databases">
        <authorList>
            <person name="Alioto T."/>
            <person name="Alioto T."/>
            <person name="Gomez Garrido J."/>
        </authorList>
    </citation>
    <scope>NUCLEOTIDE SEQUENCE</scope>
    <source>
        <strain evidence="14">A484AB</strain>
    </source>
</reference>
<dbReference type="PANTHER" id="PTHR11929:SF194">
    <property type="entry name" value="ALPHA-(1,3)-FUCOSYLTRANSFERASE 10"/>
    <property type="match status" value="1"/>
</dbReference>
<dbReference type="PANTHER" id="PTHR11929">
    <property type="entry name" value="ALPHA- 1,3 -FUCOSYLTRANSFERASE"/>
    <property type="match status" value="1"/>
</dbReference>
<dbReference type="InterPro" id="IPR031481">
    <property type="entry name" value="Glyco_tran_10_N"/>
</dbReference>
<dbReference type="SUPFAM" id="SSF53756">
    <property type="entry name" value="UDP-Glycosyltransferase/glycogen phosphorylase"/>
    <property type="match status" value="1"/>
</dbReference>